<dbReference type="GO" id="GO:0022857">
    <property type="term" value="F:transmembrane transporter activity"/>
    <property type="evidence" value="ECO:0007669"/>
    <property type="project" value="InterPro"/>
</dbReference>
<dbReference type="InterPro" id="IPR011701">
    <property type="entry name" value="MFS"/>
</dbReference>
<gene>
    <name evidence="9" type="ORF">BGZ99_000269</name>
</gene>
<feature type="transmembrane region" description="Helical" evidence="7">
    <location>
        <begin position="454"/>
        <end position="475"/>
    </location>
</feature>
<evidence type="ECO:0000313" key="9">
    <source>
        <dbReference type="EMBL" id="KAG0310607.1"/>
    </source>
</evidence>
<accession>A0A9P6R196</accession>
<feature type="transmembrane region" description="Helical" evidence="7">
    <location>
        <begin position="58"/>
        <end position="76"/>
    </location>
</feature>
<sequence>MLDIINVNSVTITLPDIQREVGLKSTSSSGELTSVHTLSYGAFFLTGGRLGDLFGSRLIFIVGATWFSIWALIIGFATDPVVMPVGRAVQGMGKGLTVPSVLAILITTYLVGPKRNQALAVFRGSVAMGSAIRVLLGGIISFYISIVQHSLTLLTTIATSLACYCSRCLHSLYLSSTRWLATDLYITSMIGFSMVLLGFLVILTAKGEPASTDRRIDYIGITSFTLGLVGVIYYLSEGPATGWASVQTLAPFLVGVVLLDVFLFVESRITYPIMPFRIWRSRHLVSSCLIVLCVSAGLNSLIFFASLTFHNVQGYSSIKTSLTYLAHGVGAIVTIMGLTKLVTRIRTKIILLVGWLFFISSGILFAHIKADSPYWSIAFSAFILNFMGAGSLWLCCQINSVADTSDEDQGVAGAFYNVSLQLGAPIGIAISNIIANSRNPPGTLGVDLLPGYRAAFYTCAVVGSVSLIVTAMVTANHDINHEETAPIKVATGTQDKKISMDIVHHAEGMETAGNSQISESTKDSYAENSL</sequence>
<organism evidence="9 10">
    <name type="scientific">Dissophora globulifera</name>
    <dbReference type="NCBI Taxonomy" id="979702"/>
    <lineage>
        <taxon>Eukaryota</taxon>
        <taxon>Fungi</taxon>
        <taxon>Fungi incertae sedis</taxon>
        <taxon>Mucoromycota</taxon>
        <taxon>Mortierellomycotina</taxon>
        <taxon>Mortierellomycetes</taxon>
        <taxon>Mortierellales</taxon>
        <taxon>Mortierellaceae</taxon>
        <taxon>Dissophora</taxon>
    </lineage>
</organism>
<feature type="domain" description="Major facilitator superfamily (MFS) profile" evidence="8">
    <location>
        <begin position="1"/>
        <end position="478"/>
    </location>
</feature>
<evidence type="ECO:0000313" key="10">
    <source>
        <dbReference type="Proteomes" id="UP000738325"/>
    </source>
</evidence>
<feature type="transmembrane region" description="Helical" evidence="7">
    <location>
        <begin position="284"/>
        <end position="304"/>
    </location>
</feature>
<evidence type="ECO:0000256" key="6">
    <source>
        <dbReference type="SAM" id="MobiDB-lite"/>
    </source>
</evidence>
<dbReference type="PANTHER" id="PTHR42718">
    <property type="entry name" value="MAJOR FACILITATOR SUPERFAMILY MULTIDRUG TRANSPORTER MFSC"/>
    <property type="match status" value="1"/>
</dbReference>
<evidence type="ECO:0000256" key="4">
    <source>
        <dbReference type="ARBA" id="ARBA00022989"/>
    </source>
</evidence>
<proteinExistence type="predicted"/>
<feature type="transmembrane region" description="Helical" evidence="7">
    <location>
        <begin position="414"/>
        <end position="434"/>
    </location>
</feature>
<keyword evidence="2" id="KW-0813">Transport</keyword>
<feature type="transmembrane region" description="Helical" evidence="7">
    <location>
        <begin position="374"/>
        <end position="394"/>
    </location>
</feature>
<dbReference type="EMBL" id="JAAAIP010001038">
    <property type="protein sequence ID" value="KAG0310607.1"/>
    <property type="molecule type" value="Genomic_DNA"/>
</dbReference>
<dbReference type="InterPro" id="IPR036259">
    <property type="entry name" value="MFS_trans_sf"/>
</dbReference>
<dbReference type="OrthoDB" id="2130629at2759"/>
<dbReference type="PANTHER" id="PTHR42718:SF9">
    <property type="entry name" value="MAJOR FACILITATOR SUPERFAMILY MULTIDRUG TRANSPORTER MFSC"/>
    <property type="match status" value="1"/>
</dbReference>
<dbReference type="InterPro" id="IPR020846">
    <property type="entry name" value="MFS_dom"/>
</dbReference>
<comment type="caution">
    <text evidence="9">The sequence shown here is derived from an EMBL/GenBank/DDBJ whole genome shotgun (WGS) entry which is preliminary data.</text>
</comment>
<feature type="transmembrane region" description="Helical" evidence="7">
    <location>
        <begin position="216"/>
        <end position="236"/>
    </location>
</feature>
<dbReference type="Gene3D" id="1.20.1250.20">
    <property type="entry name" value="MFS general substrate transporter like domains"/>
    <property type="match status" value="1"/>
</dbReference>
<evidence type="ECO:0000259" key="8">
    <source>
        <dbReference type="PROSITE" id="PS50850"/>
    </source>
</evidence>
<feature type="transmembrane region" description="Helical" evidence="7">
    <location>
        <begin position="184"/>
        <end position="204"/>
    </location>
</feature>
<feature type="transmembrane region" description="Helical" evidence="7">
    <location>
        <begin position="124"/>
        <end position="146"/>
    </location>
</feature>
<evidence type="ECO:0000256" key="2">
    <source>
        <dbReference type="ARBA" id="ARBA00022448"/>
    </source>
</evidence>
<evidence type="ECO:0000256" key="3">
    <source>
        <dbReference type="ARBA" id="ARBA00022692"/>
    </source>
</evidence>
<feature type="region of interest" description="Disordered" evidence="6">
    <location>
        <begin position="509"/>
        <end position="530"/>
    </location>
</feature>
<dbReference type="Proteomes" id="UP000738325">
    <property type="component" value="Unassembled WGS sequence"/>
</dbReference>
<feature type="transmembrane region" description="Helical" evidence="7">
    <location>
        <begin position="96"/>
        <end position="112"/>
    </location>
</feature>
<dbReference type="Pfam" id="PF07690">
    <property type="entry name" value="MFS_1"/>
    <property type="match status" value="1"/>
</dbReference>
<feature type="transmembrane region" description="Helical" evidence="7">
    <location>
        <begin position="324"/>
        <end position="342"/>
    </location>
</feature>
<feature type="compositionally biased region" description="Basic and acidic residues" evidence="6">
    <location>
        <begin position="520"/>
        <end position="530"/>
    </location>
</feature>
<keyword evidence="5 7" id="KW-0472">Membrane</keyword>
<dbReference type="GO" id="GO:0016020">
    <property type="term" value="C:membrane"/>
    <property type="evidence" value="ECO:0007669"/>
    <property type="project" value="UniProtKB-SubCell"/>
</dbReference>
<protein>
    <recommendedName>
        <fullName evidence="8">Major facilitator superfamily (MFS) profile domain-containing protein</fullName>
    </recommendedName>
</protein>
<reference evidence="9" key="1">
    <citation type="journal article" date="2020" name="Fungal Divers.">
        <title>Resolving the Mortierellaceae phylogeny through synthesis of multi-gene phylogenetics and phylogenomics.</title>
        <authorList>
            <person name="Vandepol N."/>
            <person name="Liber J."/>
            <person name="Desiro A."/>
            <person name="Na H."/>
            <person name="Kennedy M."/>
            <person name="Barry K."/>
            <person name="Grigoriev I.V."/>
            <person name="Miller A.N."/>
            <person name="O'Donnell K."/>
            <person name="Stajich J.E."/>
            <person name="Bonito G."/>
        </authorList>
    </citation>
    <scope>NUCLEOTIDE SEQUENCE</scope>
    <source>
        <strain evidence="9">REB-010B</strain>
    </source>
</reference>
<feature type="transmembrane region" description="Helical" evidence="7">
    <location>
        <begin position="242"/>
        <end position="263"/>
    </location>
</feature>
<evidence type="ECO:0000256" key="1">
    <source>
        <dbReference type="ARBA" id="ARBA00004141"/>
    </source>
</evidence>
<dbReference type="SUPFAM" id="SSF103473">
    <property type="entry name" value="MFS general substrate transporter"/>
    <property type="match status" value="1"/>
</dbReference>
<dbReference type="AlphaFoldDB" id="A0A9P6R196"/>
<name>A0A9P6R196_9FUNG</name>
<keyword evidence="10" id="KW-1185">Reference proteome</keyword>
<keyword evidence="3 7" id="KW-0812">Transmembrane</keyword>
<dbReference type="Gene3D" id="1.20.1720.10">
    <property type="entry name" value="Multidrug resistance protein D"/>
    <property type="match status" value="1"/>
</dbReference>
<evidence type="ECO:0000256" key="5">
    <source>
        <dbReference type="ARBA" id="ARBA00023136"/>
    </source>
</evidence>
<evidence type="ECO:0000256" key="7">
    <source>
        <dbReference type="SAM" id="Phobius"/>
    </source>
</evidence>
<dbReference type="PROSITE" id="PS50850">
    <property type="entry name" value="MFS"/>
    <property type="match status" value="1"/>
</dbReference>
<comment type="subcellular location">
    <subcellularLocation>
        <location evidence="1">Membrane</location>
        <topology evidence="1">Multi-pass membrane protein</topology>
    </subcellularLocation>
</comment>
<feature type="transmembrane region" description="Helical" evidence="7">
    <location>
        <begin position="349"/>
        <end position="368"/>
    </location>
</feature>
<keyword evidence="4 7" id="KW-1133">Transmembrane helix</keyword>